<dbReference type="Gene3D" id="3.30.360.110">
    <property type="entry name" value="S-adenosylmethionine decarboxylase domain"/>
    <property type="match status" value="1"/>
</dbReference>
<comment type="subunit">
    <text evidence="10">Heterotetramer of two alpha and two beta chains arranged as a dimer of alpha/beta heterodimers.</text>
</comment>
<dbReference type="UniPathway" id="UPA00331">
    <property type="reaction ID" value="UER00451"/>
</dbReference>
<comment type="cofactor">
    <cofactor evidence="10">
        <name>pyruvate</name>
        <dbReference type="ChEBI" id="CHEBI:15361"/>
    </cofactor>
    <text evidence="10">Binds 1 pyruvoyl group covalently per subunit.</text>
</comment>
<comment type="pathway">
    <text evidence="10">Amine and polyamine biosynthesis; S-adenosylmethioninamine biosynthesis; S-adenosylmethioninamine from S-adenosyl-L-methionine: step 1/1.</text>
</comment>
<feature type="chain" id="PRO_5033186276" description="S-adenosylmethionine decarboxylase alpha chain" evidence="10">
    <location>
        <begin position="65"/>
        <end position="120"/>
    </location>
</feature>
<dbReference type="EC" id="4.1.1.50" evidence="10"/>
<evidence type="ECO:0000313" key="11">
    <source>
        <dbReference type="EMBL" id="NLR76088.1"/>
    </source>
</evidence>
<feature type="active site" description="Proton acceptor; for processing activity" evidence="10">
    <location>
        <position position="70"/>
    </location>
</feature>
<organism evidence="11 12">
    <name type="scientific">Leeia aquatica</name>
    <dbReference type="NCBI Taxonomy" id="2725557"/>
    <lineage>
        <taxon>Bacteria</taxon>
        <taxon>Pseudomonadati</taxon>
        <taxon>Pseudomonadota</taxon>
        <taxon>Betaproteobacteria</taxon>
        <taxon>Neisseriales</taxon>
        <taxon>Leeiaceae</taxon>
        <taxon>Leeia</taxon>
    </lineage>
</organism>
<comment type="similarity">
    <text evidence="10">Belongs to the prokaryotic AdoMetDC family. Type 1 subfamily.</text>
</comment>
<dbReference type="InterPro" id="IPR016067">
    <property type="entry name" value="S-AdoMet_deCO2ase_core"/>
</dbReference>
<evidence type="ECO:0000256" key="10">
    <source>
        <dbReference type="HAMAP-Rule" id="MF_00464"/>
    </source>
</evidence>
<evidence type="ECO:0000256" key="1">
    <source>
        <dbReference type="ARBA" id="ARBA00022691"/>
    </source>
</evidence>
<evidence type="ECO:0000256" key="2">
    <source>
        <dbReference type="ARBA" id="ARBA00022793"/>
    </source>
</evidence>
<dbReference type="InterPro" id="IPR017716">
    <property type="entry name" value="S-AdoMet_deCOase_pro-enz"/>
</dbReference>
<dbReference type="PANTHER" id="PTHR33866:SF2">
    <property type="entry name" value="S-ADENOSYLMETHIONINE DECARBOXYLASE PROENZYME"/>
    <property type="match status" value="1"/>
</dbReference>
<keyword evidence="12" id="KW-1185">Reference proteome</keyword>
<evidence type="ECO:0000313" key="12">
    <source>
        <dbReference type="Proteomes" id="UP000587991"/>
    </source>
</evidence>
<evidence type="ECO:0000256" key="6">
    <source>
        <dbReference type="ARBA" id="ARBA00023145"/>
    </source>
</evidence>
<keyword evidence="7 10" id="KW-0456">Lyase</keyword>
<feature type="site" description="Cleavage (non-hydrolytic); by autolysis" evidence="10">
    <location>
        <begin position="64"/>
        <end position="65"/>
    </location>
</feature>
<comment type="function">
    <text evidence="10">Catalyzes the decarboxylation of S-adenosylmethionine to S-adenosylmethioninamine (dcAdoMet), the propylamine donor required for the synthesis of the polyamines spermine and spermidine from the diamine putrescine.</text>
</comment>
<gene>
    <name evidence="11" type="primary">speD</name>
    <name evidence="10" type="synonym">speH</name>
    <name evidence="11" type="ORF">HF682_13055</name>
</gene>
<evidence type="ECO:0000256" key="3">
    <source>
        <dbReference type="ARBA" id="ARBA00022813"/>
    </source>
</evidence>
<comment type="caution">
    <text evidence="11">The sequence shown here is derived from an EMBL/GenBank/DDBJ whole genome shotgun (WGS) entry which is preliminary data.</text>
</comment>
<dbReference type="InterPro" id="IPR042284">
    <property type="entry name" value="AdoMetDC_N"/>
</dbReference>
<dbReference type="InterPro" id="IPR042286">
    <property type="entry name" value="AdoMetDC_C"/>
</dbReference>
<accession>A0A847SFT4</accession>
<keyword evidence="9 10" id="KW-0670">Pyruvate</keyword>
<evidence type="ECO:0000256" key="5">
    <source>
        <dbReference type="ARBA" id="ARBA00023115"/>
    </source>
</evidence>
<dbReference type="GO" id="GO:0008295">
    <property type="term" value="P:spermidine biosynthetic process"/>
    <property type="evidence" value="ECO:0007669"/>
    <property type="project" value="UniProtKB-UniRule"/>
</dbReference>
<dbReference type="RefSeq" id="WP_168877764.1">
    <property type="nucleotide sequence ID" value="NZ_JABAIM010000003.1"/>
</dbReference>
<dbReference type="AlphaFoldDB" id="A0A847SFT4"/>
<evidence type="ECO:0000256" key="9">
    <source>
        <dbReference type="ARBA" id="ARBA00023317"/>
    </source>
</evidence>
<dbReference type="GO" id="GO:0005829">
    <property type="term" value="C:cytosol"/>
    <property type="evidence" value="ECO:0007669"/>
    <property type="project" value="TreeGrafter"/>
</dbReference>
<dbReference type="GO" id="GO:0004014">
    <property type="term" value="F:adenosylmethionine decarboxylase activity"/>
    <property type="evidence" value="ECO:0007669"/>
    <property type="project" value="UniProtKB-UniRule"/>
</dbReference>
<dbReference type="HAMAP" id="MF_00464">
    <property type="entry name" value="AdoMetDC_1"/>
    <property type="match status" value="1"/>
</dbReference>
<protein>
    <recommendedName>
        <fullName evidence="10">S-adenosylmethionine decarboxylase proenzyme</fullName>
        <shortName evidence="10">AdoMetDC</shortName>
        <shortName evidence="10">SAMDC</shortName>
        <ecNumber evidence="10">4.1.1.50</ecNumber>
    </recommendedName>
    <component>
        <recommendedName>
            <fullName evidence="10">S-adenosylmethionine decarboxylase beta chain</fullName>
        </recommendedName>
    </component>
    <component>
        <recommendedName>
            <fullName evidence="10">S-adenosylmethionine decarboxylase alpha chain</fullName>
        </recommendedName>
    </component>
</protein>
<dbReference type="PANTHER" id="PTHR33866">
    <property type="entry name" value="S-ADENOSYLMETHIONINE DECARBOXYLASE PROENZYME"/>
    <property type="match status" value="1"/>
</dbReference>
<evidence type="ECO:0000256" key="4">
    <source>
        <dbReference type="ARBA" id="ARBA00023066"/>
    </source>
</evidence>
<feature type="active site" description="Proton donor; for catalytic activity" evidence="10">
    <location>
        <position position="85"/>
    </location>
</feature>
<evidence type="ECO:0000256" key="8">
    <source>
        <dbReference type="ARBA" id="ARBA00023270"/>
    </source>
</evidence>
<sequence length="120" mass="12873">MTAAVGQHWLIELSQADPARLASPAQIEHALRAAAEAAGAHVVHAHFHHFGPNQGVTGMLLLRESHISIHSWPELAYAAVDLFMCGHAAPDRALAVLQAQLQAAAFQVRQLQRGPQAVEP</sequence>
<name>A0A847SFT4_9NEIS</name>
<dbReference type="SUPFAM" id="SSF56276">
    <property type="entry name" value="S-adenosylmethionine decarboxylase"/>
    <property type="match status" value="1"/>
</dbReference>
<dbReference type="Pfam" id="PF02675">
    <property type="entry name" value="AdoMet_dc"/>
    <property type="match status" value="1"/>
</dbReference>
<dbReference type="NCBIfam" id="TIGR03330">
    <property type="entry name" value="SAM_DCase_Bsu"/>
    <property type="match status" value="1"/>
</dbReference>
<dbReference type="Gene3D" id="3.30.160.750">
    <property type="match status" value="1"/>
</dbReference>
<feature type="chain" id="PRO_5033186275" description="S-adenosylmethionine decarboxylase beta chain" evidence="10">
    <location>
        <begin position="1"/>
        <end position="64"/>
    </location>
</feature>
<reference evidence="11 12" key="1">
    <citation type="submission" date="2020-04" db="EMBL/GenBank/DDBJ databases">
        <title>Draft genome of Leeia sp. IMCC25680.</title>
        <authorList>
            <person name="Song J."/>
            <person name="Cho J.-C."/>
        </authorList>
    </citation>
    <scope>NUCLEOTIDE SEQUENCE [LARGE SCALE GENOMIC DNA]</scope>
    <source>
        <strain evidence="11 12">IMCC25680</strain>
    </source>
</reference>
<dbReference type="InterPro" id="IPR003826">
    <property type="entry name" value="AdoMetDC_fam_prok"/>
</dbReference>
<proteinExistence type="inferred from homology"/>
<keyword evidence="1 10" id="KW-0949">S-adenosyl-L-methionine</keyword>
<dbReference type="EMBL" id="JABAIM010000003">
    <property type="protein sequence ID" value="NLR76088.1"/>
    <property type="molecule type" value="Genomic_DNA"/>
</dbReference>
<comment type="PTM">
    <text evidence="10">Is synthesized initially as an inactive proenzyme. Formation of the active enzyme involves a self-maturation process in which the active site pyruvoyl group is generated from an internal serine residue via an autocatalytic post-translational modification. Two non-identical subunits are generated from the proenzyme in this reaction, and the pyruvate is formed at the N-terminus of the alpha chain, which is derived from the carboxyl end of the proenzyme. The post-translation cleavage follows an unusual pathway, termed non-hydrolytic serinolysis, in which the side chain hydroxyl group of the serine supplies its oxygen atom to form the C-terminus of the beta chain, while the remainder of the serine residue undergoes an oxidative deamination to produce ammonia and the pyruvoyl group blocking the N-terminus of the alpha chain.</text>
</comment>
<feature type="active site" description="Schiff-base intermediate with substrate; via pyruvic acid" evidence="10">
    <location>
        <position position="65"/>
    </location>
</feature>
<keyword evidence="6 10" id="KW-0865">Zymogen</keyword>
<evidence type="ECO:0000256" key="7">
    <source>
        <dbReference type="ARBA" id="ARBA00023239"/>
    </source>
</evidence>
<keyword evidence="8 10" id="KW-0704">Schiff base</keyword>
<keyword evidence="5 10" id="KW-0620">Polyamine biosynthesis</keyword>
<comment type="catalytic activity">
    <reaction evidence="10">
        <text>S-adenosyl-L-methionine + H(+) = S-adenosyl 3-(methylsulfanyl)propylamine + CO2</text>
        <dbReference type="Rhea" id="RHEA:15981"/>
        <dbReference type="ChEBI" id="CHEBI:15378"/>
        <dbReference type="ChEBI" id="CHEBI:16526"/>
        <dbReference type="ChEBI" id="CHEBI:57443"/>
        <dbReference type="ChEBI" id="CHEBI:59789"/>
        <dbReference type="EC" id="4.1.1.50"/>
    </reaction>
</comment>
<keyword evidence="4 10" id="KW-0745">Spermidine biosynthesis</keyword>
<keyword evidence="2 10" id="KW-0210">Decarboxylase</keyword>
<keyword evidence="3 10" id="KW-0068">Autocatalytic cleavage</keyword>
<feature type="modified residue" description="Pyruvic acid (Ser); by autocatalysis" evidence="10">
    <location>
        <position position="65"/>
    </location>
</feature>
<dbReference type="Proteomes" id="UP000587991">
    <property type="component" value="Unassembled WGS sequence"/>
</dbReference>